<dbReference type="PANTHER" id="PTHR42756">
    <property type="entry name" value="TRANSCRIPTIONAL REGULATOR, MARR"/>
    <property type="match status" value="1"/>
</dbReference>
<protein>
    <submittedName>
        <fullName evidence="5">MarR family transcriptional regulator</fullName>
    </submittedName>
</protein>
<gene>
    <name evidence="5" type="ORF">GCM10022278_29570</name>
</gene>
<sequence length="164" mass="18656">MSNSHLPFDEFLALMRENWPEAHSLMTTAVPRMIRVNEGFQLVIRQVMEAQGLQDADFRLLSTLRRSGEPYRLSPTQLYYYMLVSSGGLTKVLHRLEAAGLVRRVDNELDGRSKLVELTAAGKTVAEDSMLAISRKHREMISKVSDEDIAQLDRLLARVLHSME</sequence>
<comment type="caution">
    <text evidence="5">The sequence shown here is derived from an EMBL/GenBank/DDBJ whole genome shotgun (WGS) entry which is preliminary data.</text>
</comment>
<keyword evidence="1" id="KW-0805">Transcription regulation</keyword>
<evidence type="ECO:0000313" key="5">
    <source>
        <dbReference type="EMBL" id="GAA3969971.1"/>
    </source>
</evidence>
<dbReference type="EMBL" id="BAABBO010000012">
    <property type="protein sequence ID" value="GAA3969971.1"/>
    <property type="molecule type" value="Genomic_DNA"/>
</dbReference>
<dbReference type="InterPro" id="IPR036388">
    <property type="entry name" value="WH-like_DNA-bd_sf"/>
</dbReference>
<dbReference type="RefSeq" id="WP_344807718.1">
    <property type="nucleotide sequence ID" value="NZ_BAABBO010000012.1"/>
</dbReference>
<dbReference type="SUPFAM" id="SSF46785">
    <property type="entry name" value="Winged helix' DNA-binding domain"/>
    <property type="match status" value="1"/>
</dbReference>
<evidence type="ECO:0000256" key="2">
    <source>
        <dbReference type="ARBA" id="ARBA00023125"/>
    </source>
</evidence>
<proteinExistence type="predicted"/>
<evidence type="ECO:0000256" key="1">
    <source>
        <dbReference type="ARBA" id="ARBA00023015"/>
    </source>
</evidence>
<dbReference type="PANTHER" id="PTHR42756:SF1">
    <property type="entry name" value="TRANSCRIPTIONAL REPRESSOR OF EMRAB OPERON"/>
    <property type="match status" value="1"/>
</dbReference>
<reference evidence="6" key="1">
    <citation type="journal article" date="2019" name="Int. J. Syst. Evol. Microbiol.">
        <title>The Global Catalogue of Microorganisms (GCM) 10K type strain sequencing project: providing services to taxonomists for standard genome sequencing and annotation.</title>
        <authorList>
            <consortium name="The Broad Institute Genomics Platform"/>
            <consortium name="The Broad Institute Genome Sequencing Center for Infectious Disease"/>
            <person name="Wu L."/>
            <person name="Ma J."/>
        </authorList>
    </citation>
    <scope>NUCLEOTIDE SEQUENCE [LARGE SCALE GENOMIC DNA]</scope>
    <source>
        <strain evidence="6">JCM 17555</strain>
    </source>
</reference>
<organism evidence="5 6">
    <name type="scientific">Allohahella marinimesophila</name>
    <dbReference type="NCBI Taxonomy" id="1054972"/>
    <lineage>
        <taxon>Bacteria</taxon>
        <taxon>Pseudomonadati</taxon>
        <taxon>Pseudomonadota</taxon>
        <taxon>Gammaproteobacteria</taxon>
        <taxon>Oceanospirillales</taxon>
        <taxon>Hahellaceae</taxon>
        <taxon>Allohahella</taxon>
    </lineage>
</organism>
<dbReference type="PRINTS" id="PR00598">
    <property type="entry name" value="HTHMARR"/>
</dbReference>
<feature type="domain" description="HTH marR-type" evidence="4">
    <location>
        <begin position="23"/>
        <end position="161"/>
    </location>
</feature>
<evidence type="ECO:0000313" key="6">
    <source>
        <dbReference type="Proteomes" id="UP001501337"/>
    </source>
</evidence>
<dbReference type="PROSITE" id="PS50995">
    <property type="entry name" value="HTH_MARR_2"/>
    <property type="match status" value="1"/>
</dbReference>
<evidence type="ECO:0000256" key="3">
    <source>
        <dbReference type="ARBA" id="ARBA00023163"/>
    </source>
</evidence>
<keyword evidence="6" id="KW-1185">Reference proteome</keyword>
<evidence type="ECO:0000259" key="4">
    <source>
        <dbReference type="PROSITE" id="PS50995"/>
    </source>
</evidence>
<accession>A0ABP7PTN5</accession>
<dbReference type="SMART" id="SM00347">
    <property type="entry name" value="HTH_MARR"/>
    <property type="match status" value="1"/>
</dbReference>
<name>A0ABP7PTN5_9GAMM</name>
<dbReference type="Gene3D" id="1.10.10.10">
    <property type="entry name" value="Winged helix-like DNA-binding domain superfamily/Winged helix DNA-binding domain"/>
    <property type="match status" value="1"/>
</dbReference>
<dbReference type="InterPro" id="IPR036390">
    <property type="entry name" value="WH_DNA-bd_sf"/>
</dbReference>
<dbReference type="Pfam" id="PF12802">
    <property type="entry name" value="MarR_2"/>
    <property type="match status" value="1"/>
</dbReference>
<keyword evidence="2" id="KW-0238">DNA-binding</keyword>
<keyword evidence="3" id="KW-0804">Transcription</keyword>
<dbReference type="InterPro" id="IPR000835">
    <property type="entry name" value="HTH_MarR-typ"/>
</dbReference>
<dbReference type="Proteomes" id="UP001501337">
    <property type="component" value="Unassembled WGS sequence"/>
</dbReference>